<dbReference type="RefSeq" id="WP_161353798.1">
    <property type="nucleotide sequence ID" value="NZ_WTUX01000063.1"/>
</dbReference>
<feature type="domain" description="Tyr recombinase" evidence="2">
    <location>
        <begin position="36"/>
        <end position="257"/>
    </location>
</feature>
<dbReference type="InterPro" id="IPR011010">
    <property type="entry name" value="DNA_brk_join_enz"/>
</dbReference>
<organism evidence="3 4">
    <name type="scientific">Maritimibacter harenae</name>
    <dbReference type="NCBI Taxonomy" id="2606218"/>
    <lineage>
        <taxon>Bacteria</taxon>
        <taxon>Pseudomonadati</taxon>
        <taxon>Pseudomonadota</taxon>
        <taxon>Alphaproteobacteria</taxon>
        <taxon>Rhodobacterales</taxon>
        <taxon>Roseobacteraceae</taxon>
        <taxon>Maritimibacter</taxon>
    </lineage>
</organism>
<proteinExistence type="predicted"/>
<evidence type="ECO:0000313" key="3">
    <source>
        <dbReference type="EMBL" id="MZR15386.1"/>
    </source>
</evidence>
<dbReference type="GO" id="GO:0015074">
    <property type="term" value="P:DNA integration"/>
    <property type="evidence" value="ECO:0007669"/>
    <property type="project" value="InterPro"/>
</dbReference>
<dbReference type="GO" id="GO:0006310">
    <property type="term" value="P:DNA recombination"/>
    <property type="evidence" value="ECO:0007669"/>
    <property type="project" value="UniProtKB-KW"/>
</dbReference>
<dbReference type="AlphaFoldDB" id="A0A845M708"/>
<reference evidence="3 4" key="1">
    <citation type="submission" date="2019-12" db="EMBL/GenBank/DDBJ databases">
        <title>Maritimibacter sp. nov. sp. isolated from sea sand.</title>
        <authorList>
            <person name="Kim J."/>
            <person name="Jeong S.E."/>
            <person name="Jung H.S."/>
            <person name="Jeon C.O."/>
        </authorList>
    </citation>
    <scope>NUCLEOTIDE SEQUENCE [LARGE SCALE GENOMIC DNA]</scope>
    <source>
        <strain evidence="3 4">DP07</strain>
    </source>
</reference>
<sequence>MPIDIQILRAALRHGHLMRVVPTETRIEIRNLVSNARTDWLDDAQMRKVFACCEDNEEREHIYAFLLLALATGARKEAIFQLRWDQIYVPGSDFEEHPMIPQPVERDGITVVPKKATSRVAEGPPPLNLETGAVAPGAYVDFGVGRGNKRRPQIPIGQNHRLMSYILFGGDRSQPYVVSYNGKPIKTGLKKGLEAVGIEAGLPFKLTHHVLKKTCITWIVRKGIPFETIERLTNTTVDTLKRHYSQHSPDLEEALGDTFSV</sequence>
<dbReference type="PROSITE" id="PS51898">
    <property type="entry name" value="TYR_RECOMBINASE"/>
    <property type="match status" value="1"/>
</dbReference>
<keyword evidence="1" id="KW-0233">DNA recombination</keyword>
<evidence type="ECO:0000259" key="2">
    <source>
        <dbReference type="PROSITE" id="PS51898"/>
    </source>
</evidence>
<accession>A0A845M708</accession>
<dbReference type="InterPro" id="IPR013762">
    <property type="entry name" value="Integrase-like_cat_sf"/>
</dbReference>
<protein>
    <recommendedName>
        <fullName evidence="2">Tyr recombinase domain-containing protein</fullName>
    </recommendedName>
</protein>
<name>A0A845M708_9RHOB</name>
<dbReference type="Gene3D" id="1.10.443.10">
    <property type="entry name" value="Intergrase catalytic core"/>
    <property type="match status" value="1"/>
</dbReference>
<gene>
    <name evidence="3" type="ORF">GQE99_20405</name>
</gene>
<dbReference type="Proteomes" id="UP000467322">
    <property type="component" value="Unassembled WGS sequence"/>
</dbReference>
<dbReference type="GO" id="GO:0003677">
    <property type="term" value="F:DNA binding"/>
    <property type="evidence" value="ECO:0007669"/>
    <property type="project" value="InterPro"/>
</dbReference>
<keyword evidence="4" id="KW-1185">Reference proteome</keyword>
<dbReference type="SUPFAM" id="SSF56349">
    <property type="entry name" value="DNA breaking-rejoining enzymes"/>
    <property type="match status" value="1"/>
</dbReference>
<evidence type="ECO:0000256" key="1">
    <source>
        <dbReference type="ARBA" id="ARBA00023172"/>
    </source>
</evidence>
<comment type="caution">
    <text evidence="3">The sequence shown here is derived from an EMBL/GenBank/DDBJ whole genome shotgun (WGS) entry which is preliminary data.</text>
</comment>
<dbReference type="InterPro" id="IPR002104">
    <property type="entry name" value="Integrase_catalytic"/>
</dbReference>
<evidence type="ECO:0000313" key="4">
    <source>
        <dbReference type="Proteomes" id="UP000467322"/>
    </source>
</evidence>
<dbReference type="EMBL" id="WTUX01000063">
    <property type="protein sequence ID" value="MZR15386.1"/>
    <property type="molecule type" value="Genomic_DNA"/>
</dbReference>